<comment type="caution">
    <text evidence="10">The sequence shown here is derived from an EMBL/GenBank/DDBJ whole genome shotgun (WGS) entry which is preliminary data.</text>
</comment>
<dbReference type="GO" id="GO:0006235">
    <property type="term" value="P:dTTP biosynthetic process"/>
    <property type="evidence" value="ECO:0007669"/>
    <property type="project" value="UniProtKB-UniRule"/>
</dbReference>
<keyword evidence="2 8" id="KW-0808">Transferase</keyword>
<evidence type="ECO:0000256" key="3">
    <source>
        <dbReference type="ARBA" id="ARBA00022727"/>
    </source>
</evidence>
<organism evidence="10 11">
    <name type="scientific">Candidatus Kaiserbacteria bacterium GW2011_GWA2_49_19</name>
    <dbReference type="NCBI Taxonomy" id="1618669"/>
    <lineage>
        <taxon>Bacteria</taxon>
        <taxon>Candidatus Kaiseribacteriota</taxon>
    </lineage>
</organism>
<dbReference type="SUPFAM" id="SSF52540">
    <property type="entry name" value="P-loop containing nucleoside triphosphate hydrolases"/>
    <property type="match status" value="1"/>
</dbReference>
<dbReference type="HAMAP" id="MF_00165">
    <property type="entry name" value="Thymidylate_kinase"/>
    <property type="match status" value="1"/>
</dbReference>
<evidence type="ECO:0000259" key="9">
    <source>
        <dbReference type="Pfam" id="PF02223"/>
    </source>
</evidence>
<dbReference type="GO" id="GO:0006233">
    <property type="term" value="P:dTDP biosynthetic process"/>
    <property type="evidence" value="ECO:0007669"/>
    <property type="project" value="InterPro"/>
</dbReference>
<dbReference type="PROSITE" id="PS01331">
    <property type="entry name" value="THYMIDYLATE_KINASE"/>
    <property type="match status" value="1"/>
</dbReference>
<gene>
    <name evidence="8" type="primary">tmk</name>
    <name evidence="10" type="ORF">UY44_C0002G0025</name>
</gene>
<keyword evidence="6 8" id="KW-0067">ATP-binding</keyword>
<comment type="catalytic activity">
    <reaction evidence="7 8">
        <text>dTMP + ATP = dTDP + ADP</text>
        <dbReference type="Rhea" id="RHEA:13517"/>
        <dbReference type="ChEBI" id="CHEBI:30616"/>
        <dbReference type="ChEBI" id="CHEBI:58369"/>
        <dbReference type="ChEBI" id="CHEBI:63528"/>
        <dbReference type="ChEBI" id="CHEBI:456216"/>
        <dbReference type="EC" id="2.7.4.9"/>
    </reaction>
</comment>
<dbReference type="Pfam" id="PF02223">
    <property type="entry name" value="Thymidylate_kin"/>
    <property type="match status" value="1"/>
</dbReference>
<comment type="similarity">
    <text evidence="1 8">Belongs to the thymidylate kinase family.</text>
</comment>
<accession>A0A0G1VSX7</accession>
<reference evidence="10 11" key="1">
    <citation type="journal article" date="2015" name="Nature">
        <title>rRNA introns, odd ribosomes, and small enigmatic genomes across a large radiation of phyla.</title>
        <authorList>
            <person name="Brown C.T."/>
            <person name="Hug L.A."/>
            <person name="Thomas B.C."/>
            <person name="Sharon I."/>
            <person name="Castelle C.J."/>
            <person name="Singh A."/>
            <person name="Wilkins M.J."/>
            <person name="Williams K.H."/>
            <person name="Banfield J.F."/>
        </authorList>
    </citation>
    <scope>NUCLEOTIDE SEQUENCE [LARGE SCALE GENOMIC DNA]</scope>
</reference>
<evidence type="ECO:0000313" key="11">
    <source>
        <dbReference type="Proteomes" id="UP000033965"/>
    </source>
</evidence>
<dbReference type="GO" id="GO:0005829">
    <property type="term" value="C:cytosol"/>
    <property type="evidence" value="ECO:0007669"/>
    <property type="project" value="TreeGrafter"/>
</dbReference>
<evidence type="ECO:0000256" key="6">
    <source>
        <dbReference type="ARBA" id="ARBA00022840"/>
    </source>
</evidence>
<comment type="function">
    <text evidence="8">Phosphorylation of dTMP to form dTDP in both de novo and salvage pathways of dTTP synthesis.</text>
</comment>
<dbReference type="PANTHER" id="PTHR10344:SF4">
    <property type="entry name" value="UMP-CMP KINASE 2, MITOCHONDRIAL"/>
    <property type="match status" value="1"/>
</dbReference>
<dbReference type="CDD" id="cd01672">
    <property type="entry name" value="TMPK"/>
    <property type="match status" value="1"/>
</dbReference>
<feature type="domain" description="Thymidylate kinase-like" evidence="9">
    <location>
        <begin position="9"/>
        <end position="198"/>
    </location>
</feature>
<dbReference type="InterPro" id="IPR018095">
    <property type="entry name" value="Thymidylate_kin_CS"/>
</dbReference>
<dbReference type="GO" id="GO:0006227">
    <property type="term" value="P:dUDP biosynthetic process"/>
    <property type="evidence" value="ECO:0007669"/>
    <property type="project" value="TreeGrafter"/>
</dbReference>
<comment type="caution">
    <text evidence="8">Lacks conserved residue(s) required for the propagation of feature annotation.</text>
</comment>
<dbReference type="PANTHER" id="PTHR10344">
    <property type="entry name" value="THYMIDYLATE KINASE"/>
    <property type="match status" value="1"/>
</dbReference>
<name>A0A0G1VSX7_9BACT</name>
<evidence type="ECO:0000313" key="10">
    <source>
        <dbReference type="EMBL" id="KKW09385.1"/>
    </source>
</evidence>
<evidence type="ECO:0000256" key="1">
    <source>
        <dbReference type="ARBA" id="ARBA00009776"/>
    </source>
</evidence>
<dbReference type="AlphaFoldDB" id="A0A0G1VSX7"/>
<sequence>MSKGKFIVIDGIGGCGKTTHAKLLRARMEKDTVLTHEPGGTPIAEKIRKLLLHGLIPTADVATEFFLFWTARAEHMREKIIPALRAGRNVISDRFDSSTFAFQIFGEKHPELTKLFWEARKVVLGSYKPYAYIILDIPVLAAEKRRAGRKPTKDRFDEKSRAYQGRVRIGFKEFAKAIGQRAHVVDANSTAREVDKNIWAIVRNVLH</sequence>
<evidence type="ECO:0000256" key="5">
    <source>
        <dbReference type="ARBA" id="ARBA00022777"/>
    </source>
</evidence>
<evidence type="ECO:0000256" key="8">
    <source>
        <dbReference type="HAMAP-Rule" id="MF_00165"/>
    </source>
</evidence>
<evidence type="ECO:0000256" key="7">
    <source>
        <dbReference type="ARBA" id="ARBA00048743"/>
    </source>
</evidence>
<evidence type="ECO:0000256" key="4">
    <source>
        <dbReference type="ARBA" id="ARBA00022741"/>
    </source>
</evidence>
<keyword evidence="4 8" id="KW-0547">Nucleotide-binding</keyword>
<dbReference type="Proteomes" id="UP000033965">
    <property type="component" value="Unassembled WGS sequence"/>
</dbReference>
<dbReference type="GO" id="GO:0004798">
    <property type="term" value="F:dTMP kinase activity"/>
    <property type="evidence" value="ECO:0007669"/>
    <property type="project" value="UniProtKB-UniRule"/>
</dbReference>
<dbReference type="EC" id="2.7.4.9" evidence="8"/>
<dbReference type="GO" id="GO:0005524">
    <property type="term" value="F:ATP binding"/>
    <property type="evidence" value="ECO:0007669"/>
    <property type="project" value="UniProtKB-UniRule"/>
</dbReference>
<keyword evidence="3 8" id="KW-0545">Nucleotide biosynthesis</keyword>
<dbReference type="InterPro" id="IPR018094">
    <property type="entry name" value="Thymidylate_kinase"/>
</dbReference>
<dbReference type="InterPro" id="IPR039430">
    <property type="entry name" value="Thymidylate_kin-like_dom"/>
</dbReference>
<dbReference type="EMBL" id="LCPZ01000002">
    <property type="protein sequence ID" value="KKW09385.1"/>
    <property type="molecule type" value="Genomic_DNA"/>
</dbReference>
<dbReference type="NCBIfam" id="TIGR00041">
    <property type="entry name" value="DTMP_kinase"/>
    <property type="match status" value="1"/>
</dbReference>
<dbReference type="Gene3D" id="3.40.50.300">
    <property type="entry name" value="P-loop containing nucleotide triphosphate hydrolases"/>
    <property type="match status" value="1"/>
</dbReference>
<protein>
    <recommendedName>
        <fullName evidence="8">Thymidylate kinase</fullName>
        <ecNumber evidence="8">2.7.4.9</ecNumber>
    </recommendedName>
    <alternativeName>
        <fullName evidence="8">dTMP kinase</fullName>
    </alternativeName>
</protein>
<dbReference type="InterPro" id="IPR027417">
    <property type="entry name" value="P-loop_NTPase"/>
</dbReference>
<proteinExistence type="inferred from homology"/>
<evidence type="ECO:0000256" key="2">
    <source>
        <dbReference type="ARBA" id="ARBA00022679"/>
    </source>
</evidence>
<keyword evidence="5 8" id="KW-0418">Kinase</keyword>